<sequence length="121" mass="14350">PFATRAKWELARFLVEKLNHTEIDEFLKLTWVHNVIVRTQNPRAPMFQSAYHLSNFMEYLPKGPKWHSQTIKIEGYPTTKPMKLIWRDGLEVVNCIFANPVFANHMMLDPKKMYRISEDSE</sequence>
<name>F8Q8T9_SERL3</name>
<gene>
    <name evidence="1" type="ORF">SERLA73DRAFT_25914</name>
</gene>
<dbReference type="OrthoDB" id="2688393at2759"/>
<dbReference type="HOGENOM" id="CLU_006344_5_2_1"/>
<proteinExistence type="predicted"/>
<reference evidence="2" key="1">
    <citation type="journal article" date="2011" name="Science">
        <title>The plant cell wall-decomposing machinery underlies the functional diversity of forest fungi.</title>
        <authorList>
            <person name="Eastwood D.C."/>
            <person name="Floudas D."/>
            <person name="Binder M."/>
            <person name="Majcherczyk A."/>
            <person name="Schneider P."/>
            <person name="Aerts A."/>
            <person name="Asiegbu F.O."/>
            <person name="Baker S.E."/>
            <person name="Barry K."/>
            <person name="Bendiksby M."/>
            <person name="Blumentritt M."/>
            <person name="Coutinho P.M."/>
            <person name="Cullen D."/>
            <person name="de Vries R.P."/>
            <person name="Gathman A."/>
            <person name="Goodell B."/>
            <person name="Henrissat B."/>
            <person name="Ihrmark K."/>
            <person name="Kauserud H."/>
            <person name="Kohler A."/>
            <person name="LaButti K."/>
            <person name="Lapidus A."/>
            <person name="Lavin J.L."/>
            <person name="Lee Y.-H."/>
            <person name="Lindquist E."/>
            <person name="Lilly W."/>
            <person name="Lucas S."/>
            <person name="Morin E."/>
            <person name="Murat C."/>
            <person name="Oguiza J.A."/>
            <person name="Park J."/>
            <person name="Pisabarro A.G."/>
            <person name="Riley R."/>
            <person name="Rosling A."/>
            <person name="Salamov A."/>
            <person name="Schmidt O."/>
            <person name="Schmutz J."/>
            <person name="Skrede I."/>
            <person name="Stenlid J."/>
            <person name="Wiebenga A."/>
            <person name="Xie X."/>
            <person name="Kuees U."/>
            <person name="Hibbett D.S."/>
            <person name="Hoffmeister D."/>
            <person name="Hoegberg N."/>
            <person name="Martin F."/>
            <person name="Grigoriev I.V."/>
            <person name="Watkinson S.C."/>
        </authorList>
    </citation>
    <scope>NUCLEOTIDE SEQUENCE [LARGE SCALE GENOMIC DNA]</scope>
    <source>
        <strain evidence="2">strain S7.3</strain>
    </source>
</reference>
<keyword evidence="2" id="KW-1185">Reference proteome</keyword>
<dbReference type="InterPro" id="IPR041078">
    <property type="entry name" value="Plavaka"/>
</dbReference>
<dbReference type="OMA" id="NCIFANP"/>
<dbReference type="AlphaFoldDB" id="F8Q8T9"/>
<accession>F8Q8T9</accession>
<dbReference type="InParanoid" id="F8Q8T9"/>
<dbReference type="Proteomes" id="UP000008063">
    <property type="component" value="Unassembled WGS sequence"/>
</dbReference>
<evidence type="ECO:0000313" key="1">
    <source>
        <dbReference type="EMBL" id="EGN94994.1"/>
    </source>
</evidence>
<protein>
    <submittedName>
        <fullName evidence="1">Uncharacterized protein</fullName>
    </submittedName>
</protein>
<organism evidence="2">
    <name type="scientific">Serpula lacrymans var. lacrymans (strain S7.3)</name>
    <name type="common">Dry rot fungus</name>
    <dbReference type="NCBI Taxonomy" id="936435"/>
    <lineage>
        <taxon>Eukaryota</taxon>
        <taxon>Fungi</taxon>
        <taxon>Dikarya</taxon>
        <taxon>Basidiomycota</taxon>
        <taxon>Agaricomycotina</taxon>
        <taxon>Agaricomycetes</taxon>
        <taxon>Agaricomycetidae</taxon>
        <taxon>Boletales</taxon>
        <taxon>Coniophorineae</taxon>
        <taxon>Serpulaceae</taxon>
        <taxon>Serpula</taxon>
    </lineage>
</organism>
<feature type="non-terminal residue" evidence="1">
    <location>
        <position position="121"/>
    </location>
</feature>
<dbReference type="EMBL" id="GL945486">
    <property type="protein sequence ID" value="EGN94994.1"/>
    <property type="molecule type" value="Genomic_DNA"/>
</dbReference>
<evidence type="ECO:0000313" key="2">
    <source>
        <dbReference type="Proteomes" id="UP000008063"/>
    </source>
</evidence>
<dbReference type="Pfam" id="PF18759">
    <property type="entry name" value="Plavaka"/>
    <property type="match status" value="1"/>
</dbReference>
<feature type="non-terminal residue" evidence="1">
    <location>
        <position position="1"/>
    </location>
</feature>